<evidence type="ECO:0000313" key="2">
    <source>
        <dbReference type="EMBL" id="MCT7359447.1"/>
    </source>
</evidence>
<name>A0A9X3AGS6_9GAMM</name>
<dbReference type="EMBL" id="JAOANI010000018">
    <property type="protein sequence ID" value="MCT7359447.1"/>
    <property type="molecule type" value="Genomic_DNA"/>
</dbReference>
<dbReference type="AlphaFoldDB" id="A0A9X3AGS6"/>
<proteinExistence type="predicted"/>
<feature type="transmembrane region" description="Helical" evidence="1">
    <location>
        <begin position="51"/>
        <end position="75"/>
    </location>
</feature>
<keyword evidence="1" id="KW-1133">Transmembrane helix</keyword>
<evidence type="ECO:0000313" key="3">
    <source>
        <dbReference type="Proteomes" id="UP001147830"/>
    </source>
</evidence>
<comment type="caution">
    <text evidence="2">The sequence shown here is derived from an EMBL/GenBank/DDBJ whole genome shotgun (WGS) entry which is preliminary data.</text>
</comment>
<reference evidence="2" key="2">
    <citation type="submission" date="2022-08" db="EMBL/GenBank/DDBJ databases">
        <authorList>
            <person name="Dong C."/>
        </authorList>
    </citation>
    <scope>NUCLEOTIDE SEQUENCE</scope>
    <source>
        <strain evidence="2">59MF3M-4</strain>
    </source>
</reference>
<feature type="transmembrane region" description="Helical" evidence="1">
    <location>
        <begin position="20"/>
        <end position="39"/>
    </location>
</feature>
<keyword evidence="1" id="KW-0812">Transmembrane</keyword>
<organism evidence="2 3">
    <name type="scientific">Thalassolituus pacificus</name>
    <dbReference type="NCBI Taxonomy" id="2975440"/>
    <lineage>
        <taxon>Bacteria</taxon>
        <taxon>Pseudomonadati</taxon>
        <taxon>Pseudomonadota</taxon>
        <taxon>Gammaproteobacteria</taxon>
        <taxon>Oceanospirillales</taxon>
        <taxon>Oceanospirillaceae</taxon>
        <taxon>Thalassolituus</taxon>
    </lineage>
</organism>
<keyword evidence="1" id="KW-0472">Membrane</keyword>
<sequence length="161" mass="18001">MNQEIKEALRDLVPIVLKELAYIAVLLCVAAFVFENVDFKLYSSVLQGLQVLASVVFAIVGLWIGSIYPTAITSIANDDVSYIIGTKDGESVERLVNTIMISAFVMLSTLAVYVIKMTLIGTGFYVNNIVWVKYLAVFYLYYICLLQVRCILTVISAEFIY</sequence>
<accession>A0A9X3AGS6</accession>
<keyword evidence="3" id="KW-1185">Reference proteome</keyword>
<protein>
    <submittedName>
        <fullName evidence="2">Uncharacterized protein</fullName>
    </submittedName>
</protein>
<evidence type="ECO:0000256" key="1">
    <source>
        <dbReference type="SAM" id="Phobius"/>
    </source>
</evidence>
<feature type="transmembrane region" description="Helical" evidence="1">
    <location>
        <begin position="95"/>
        <end position="115"/>
    </location>
</feature>
<gene>
    <name evidence="2" type="ORF">NYR02_10470</name>
</gene>
<reference evidence="2" key="1">
    <citation type="journal article" date="2022" name="Front. Microbiol.">
        <title>Genome-based taxonomic rearrangement of Oceanobacter-related bacteria including the description of Thalassolituus hydrocarbonoclasticus sp. nov. and Thalassolituus pacificus sp. nov. and emended description of the genus Thalassolituus.</title>
        <authorList>
            <person name="Dong C."/>
            <person name="Wei L."/>
            <person name="Wang J."/>
            <person name="Lai Q."/>
            <person name="Huang Z."/>
            <person name="Shao Z."/>
        </authorList>
    </citation>
    <scope>NUCLEOTIDE SEQUENCE</scope>
    <source>
        <strain evidence="2">59MF3M-4</strain>
    </source>
</reference>
<dbReference type="RefSeq" id="WP_260976318.1">
    <property type="nucleotide sequence ID" value="NZ_JAOANI010000018.1"/>
</dbReference>
<dbReference type="Proteomes" id="UP001147830">
    <property type="component" value="Unassembled WGS sequence"/>
</dbReference>